<dbReference type="NCBIfam" id="TIGR03998">
    <property type="entry name" value="thiol_BshC"/>
    <property type="match status" value="1"/>
</dbReference>
<dbReference type="EC" id="6.-.-.-" evidence="3"/>
<dbReference type="InterPro" id="IPR055398">
    <property type="entry name" value="Rossmann-like_BshC"/>
</dbReference>
<evidence type="ECO:0000259" key="5">
    <source>
        <dbReference type="Pfam" id="PF24850"/>
    </source>
</evidence>
<feature type="domain" description="Bacillithiol biosynthesis BshC C-terminal coiled-coil" evidence="5">
    <location>
        <begin position="386"/>
        <end position="544"/>
    </location>
</feature>
<evidence type="ECO:0000313" key="7">
    <source>
        <dbReference type="Proteomes" id="UP001518925"/>
    </source>
</evidence>
<proteinExistence type="inferred from homology"/>
<evidence type="ECO:0000256" key="2">
    <source>
        <dbReference type="ARBA" id="ARBA00023054"/>
    </source>
</evidence>
<dbReference type="EMBL" id="JAFELM010000031">
    <property type="protein sequence ID" value="MBM6618556.1"/>
    <property type="molecule type" value="Genomic_DNA"/>
</dbReference>
<sequence>MEIREHNVPAANQFISDYLNKSMQLTKYFHYSPFEQSAFVERAKELEHYSFPRKEVMEYLFRYNSALGADESTLQNIKMLEDPNAMVVVGGQQAGILTGPVYTINKLITILHQARQLQEKVNRPVLPIFWIAGEDHDFEEVNHIFTEKNETIKKVPLPQKWRTKKSLSDGEIDKDACLQWVDEVFFYFGETNLSKDIIQKVKTCVHESNTYVDFFARLVFLLFKDTGLILMDSASKELRQIEIPYFDSIVKNNAQIDQALHKQQHKKSAEGYSNLIETESNTAHLFYHVNGDRVLLEYKLEDGIPYFEGKARECRFSEVELIEKIETEPHLFSNNVVTRPLMQEFLLPTLSFVAGPGEISYWAELKEVFEAVDRKMPPVFPRLMSTIITRPVQREIEELNLQTDDVLQKGVNHNKQQFLREIMDHEANDEITLMKEVLRGSYEKLEVKATSIHDSLKQIVRKNEELIHRQLDFLEQEFHKQSERKHEITLKKYNRIQNLVKPNDYPQERMLNIFYFLNIYGFDLIPLMLERTSSSEFTHKVIYI</sequence>
<comment type="caution">
    <text evidence="6">The sequence shown here is derived from an EMBL/GenBank/DDBJ whole genome shotgun (WGS) entry which is preliminary data.</text>
</comment>
<reference evidence="6 7" key="1">
    <citation type="submission" date="2021-02" db="EMBL/GenBank/DDBJ databases">
        <title>Bacillus sp. RD4P76, an endophyte from a halophyte.</title>
        <authorList>
            <person name="Sun J.-Q."/>
        </authorList>
    </citation>
    <scope>NUCLEOTIDE SEQUENCE [LARGE SCALE GENOMIC DNA]</scope>
    <source>
        <strain evidence="6 7">RD4P76</strain>
    </source>
</reference>
<gene>
    <name evidence="3 6" type="primary">bshC</name>
    <name evidence="6" type="ORF">JR050_12875</name>
</gene>
<dbReference type="Pfam" id="PF24850">
    <property type="entry name" value="CC_BshC"/>
    <property type="match status" value="1"/>
</dbReference>
<dbReference type="PIRSF" id="PIRSF012535">
    <property type="entry name" value="UCP012535"/>
    <property type="match status" value="1"/>
</dbReference>
<organism evidence="6 7">
    <name type="scientific">Bacillus suaedaesalsae</name>
    <dbReference type="NCBI Taxonomy" id="2810349"/>
    <lineage>
        <taxon>Bacteria</taxon>
        <taxon>Bacillati</taxon>
        <taxon>Bacillota</taxon>
        <taxon>Bacilli</taxon>
        <taxon>Bacillales</taxon>
        <taxon>Bacillaceae</taxon>
        <taxon>Bacillus</taxon>
    </lineage>
</organism>
<keyword evidence="1 3" id="KW-0436">Ligase</keyword>
<name>A0ABS2DJJ0_9BACI</name>
<keyword evidence="7" id="KW-1185">Reference proteome</keyword>
<evidence type="ECO:0000256" key="1">
    <source>
        <dbReference type="ARBA" id="ARBA00022598"/>
    </source>
</evidence>
<comment type="similarity">
    <text evidence="3">Belongs to the BshC family.</text>
</comment>
<dbReference type="RefSeq" id="WP_204203888.1">
    <property type="nucleotide sequence ID" value="NZ_JAFELM010000031.1"/>
</dbReference>
<feature type="domain" description="Bacillithiol biosynthesis BshC N-terminal Rossmann-like" evidence="4">
    <location>
        <begin position="1"/>
        <end position="383"/>
    </location>
</feature>
<dbReference type="Pfam" id="PF10079">
    <property type="entry name" value="Rossmann-like_BshC"/>
    <property type="match status" value="1"/>
</dbReference>
<dbReference type="HAMAP" id="MF_01867">
    <property type="entry name" value="BshC"/>
    <property type="match status" value="1"/>
</dbReference>
<dbReference type="Proteomes" id="UP001518925">
    <property type="component" value="Unassembled WGS sequence"/>
</dbReference>
<dbReference type="InterPro" id="IPR011199">
    <property type="entry name" value="Bacillithiol_biosynth_BshC"/>
</dbReference>
<evidence type="ECO:0000256" key="3">
    <source>
        <dbReference type="HAMAP-Rule" id="MF_01867"/>
    </source>
</evidence>
<comment type="function">
    <text evidence="3">Involved in bacillithiol (BSH) biosynthesis. May catalyze the last step of the pathway, the addition of cysteine to glucosamine malate (GlcN-Mal) to generate BSH.</text>
</comment>
<evidence type="ECO:0000259" key="4">
    <source>
        <dbReference type="Pfam" id="PF10079"/>
    </source>
</evidence>
<protein>
    <recommendedName>
        <fullName evidence="3">Putative cysteine ligase BshC</fullName>
        <ecNumber evidence="3">6.-.-.-</ecNumber>
    </recommendedName>
</protein>
<accession>A0ABS2DJJ0</accession>
<keyword evidence="2" id="KW-0175">Coiled coil</keyword>
<dbReference type="InterPro" id="IPR055399">
    <property type="entry name" value="CC_BshC"/>
</dbReference>
<evidence type="ECO:0000313" key="6">
    <source>
        <dbReference type="EMBL" id="MBM6618556.1"/>
    </source>
</evidence>